<dbReference type="Gene3D" id="1.10.3090.10">
    <property type="entry name" value="cca-adding enzyme, domain 2"/>
    <property type="match status" value="1"/>
</dbReference>
<dbReference type="EMBL" id="MFKK01000010">
    <property type="protein sequence ID" value="OGG41715.1"/>
    <property type="molecule type" value="Genomic_DNA"/>
</dbReference>
<gene>
    <name evidence="13" type="ORF">A3A21_03845</name>
</gene>
<keyword evidence="9" id="KW-0460">Magnesium</keyword>
<sequence length="521" mass="59098">MNTPKEVSWVAETLIASGFQAYLVGGCVRDILIGREPKDWDITTNAVPNEILELFPDSTYENAFGTVLVKIRNPKFENLNTLVEVTTFRKEGKYTDKRHPDEITFAKTIEEDLSRRDFTVNAMALNLKSEARSTKSETISNFEFRISHLVDPYGGQEDLKKDLIRAVGESDGRFQEDALRLMRAVRFAAQLGFQIEKETAEAIAKNAALLEVIAKERIRDEFINIVMSDANNANEKGSSSTSSETKSFSGAARGVQMLEDFGLLKFVLPELQEGLGCAQNLHHIYDVWEHSLRALDYAVLKHYSLEIRLASLLHDVGKPRTKRGEGKHATFHGHEIVGARMAKKILERLKFSNEITEKVVHLVRYHMFFYNTGEVSPAGVRRFLARVGVENIDALLQVREADRIGSGVPKARPYKIRHLLFMIDKVRRDPISPKMLKVNGEDVMKVLEIQPGPKVGWILSALMDEVLENPEENRIQNLESRIKELGRLSDDELRELAKRGREKIEGFEKNAEEGMKERHGV</sequence>
<dbReference type="STRING" id="1798471.A3A21_03845"/>
<evidence type="ECO:0000256" key="2">
    <source>
        <dbReference type="ARBA" id="ARBA00022679"/>
    </source>
</evidence>
<evidence type="ECO:0000256" key="10">
    <source>
        <dbReference type="ARBA" id="ARBA00022884"/>
    </source>
</evidence>
<evidence type="ECO:0000256" key="9">
    <source>
        <dbReference type="ARBA" id="ARBA00022842"/>
    </source>
</evidence>
<dbReference type="InterPro" id="IPR032828">
    <property type="entry name" value="PolyA_RNA-bd"/>
</dbReference>
<keyword evidence="6" id="KW-0547">Nucleotide-binding</keyword>
<dbReference type="InterPro" id="IPR043519">
    <property type="entry name" value="NT_sf"/>
</dbReference>
<organism evidence="13 14">
    <name type="scientific">Candidatus Jorgensenbacteria bacterium RIFCSPLOWO2_01_FULL_45_25b</name>
    <dbReference type="NCBI Taxonomy" id="1798471"/>
    <lineage>
        <taxon>Bacteria</taxon>
        <taxon>Candidatus Joergenseniibacteriota</taxon>
    </lineage>
</organism>
<evidence type="ECO:0000313" key="13">
    <source>
        <dbReference type="EMBL" id="OGG41715.1"/>
    </source>
</evidence>
<evidence type="ECO:0000256" key="4">
    <source>
        <dbReference type="ARBA" id="ARBA00022695"/>
    </source>
</evidence>
<dbReference type="AlphaFoldDB" id="A0A1F6BXM3"/>
<keyword evidence="3" id="KW-0819">tRNA processing</keyword>
<dbReference type="CDD" id="cd00077">
    <property type="entry name" value="HDc"/>
    <property type="match status" value="1"/>
</dbReference>
<keyword evidence="5" id="KW-0479">Metal-binding</keyword>
<dbReference type="InterPro" id="IPR002646">
    <property type="entry name" value="PolA_pol_head_dom"/>
</dbReference>
<dbReference type="GO" id="GO:0042245">
    <property type="term" value="P:RNA repair"/>
    <property type="evidence" value="ECO:0007669"/>
    <property type="project" value="UniProtKB-KW"/>
</dbReference>
<dbReference type="SMART" id="SM00471">
    <property type="entry name" value="HDc"/>
    <property type="match status" value="1"/>
</dbReference>
<dbReference type="PANTHER" id="PTHR47545">
    <property type="entry name" value="MULTIFUNCTIONAL CCA PROTEIN"/>
    <property type="match status" value="1"/>
</dbReference>
<reference evidence="13 14" key="1">
    <citation type="journal article" date="2016" name="Nat. Commun.">
        <title>Thousands of microbial genomes shed light on interconnected biogeochemical processes in an aquifer system.</title>
        <authorList>
            <person name="Anantharaman K."/>
            <person name="Brown C.T."/>
            <person name="Hug L.A."/>
            <person name="Sharon I."/>
            <person name="Castelle C.J."/>
            <person name="Probst A.J."/>
            <person name="Thomas B.C."/>
            <person name="Singh A."/>
            <person name="Wilkins M.J."/>
            <person name="Karaoz U."/>
            <person name="Brodie E.L."/>
            <person name="Williams K.H."/>
            <person name="Hubbard S.S."/>
            <person name="Banfield J.F."/>
        </authorList>
    </citation>
    <scope>NUCLEOTIDE SEQUENCE [LARGE SCALE GENOMIC DNA]</scope>
</reference>
<dbReference type="InterPro" id="IPR050124">
    <property type="entry name" value="tRNA_CCA-adding_enzyme"/>
</dbReference>
<evidence type="ECO:0000256" key="6">
    <source>
        <dbReference type="ARBA" id="ARBA00022741"/>
    </source>
</evidence>
<comment type="caution">
    <text evidence="13">The sequence shown here is derived from an EMBL/GenBank/DDBJ whole genome shotgun (WGS) entry which is preliminary data.</text>
</comment>
<dbReference type="GO" id="GO:0008033">
    <property type="term" value="P:tRNA processing"/>
    <property type="evidence" value="ECO:0007669"/>
    <property type="project" value="UniProtKB-KW"/>
</dbReference>
<dbReference type="NCBIfam" id="TIGR00277">
    <property type="entry name" value="HDIG"/>
    <property type="match status" value="1"/>
</dbReference>
<dbReference type="InterPro" id="IPR006674">
    <property type="entry name" value="HD_domain"/>
</dbReference>
<evidence type="ECO:0000256" key="8">
    <source>
        <dbReference type="ARBA" id="ARBA00022840"/>
    </source>
</evidence>
<dbReference type="PROSITE" id="PS51831">
    <property type="entry name" value="HD"/>
    <property type="match status" value="1"/>
</dbReference>
<accession>A0A1F6BXM3</accession>
<evidence type="ECO:0000256" key="11">
    <source>
        <dbReference type="RuleBase" id="RU003953"/>
    </source>
</evidence>
<dbReference type="GO" id="GO:0005524">
    <property type="term" value="F:ATP binding"/>
    <property type="evidence" value="ECO:0007669"/>
    <property type="project" value="UniProtKB-KW"/>
</dbReference>
<feature type="domain" description="HD" evidence="12">
    <location>
        <begin position="287"/>
        <end position="407"/>
    </location>
</feature>
<dbReference type="Gene3D" id="1.10.246.80">
    <property type="match status" value="1"/>
</dbReference>
<dbReference type="Gene3D" id="3.30.460.10">
    <property type="entry name" value="Beta Polymerase, domain 2"/>
    <property type="match status" value="1"/>
</dbReference>
<keyword evidence="8" id="KW-0067">ATP-binding</keyword>
<dbReference type="InterPro" id="IPR003607">
    <property type="entry name" value="HD/PDEase_dom"/>
</dbReference>
<protein>
    <recommendedName>
        <fullName evidence="12">HD domain-containing protein</fullName>
    </recommendedName>
</protein>
<dbReference type="PROSITE" id="PS51257">
    <property type="entry name" value="PROKAR_LIPOPROTEIN"/>
    <property type="match status" value="1"/>
</dbReference>
<keyword evidence="4" id="KW-0548">Nucleotidyltransferase</keyword>
<dbReference type="SUPFAM" id="SSF81301">
    <property type="entry name" value="Nucleotidyltransferase"/>
    <property type="match status" value="1"/>
</dbReference>
<dbReference type="InterPro" id="IPR006675">
    <property type="entry name" value="HDIG_dom"/>
</dbReference>
<dbReference type="Proteomes" id="UP000176996">
    <property type="component" value="Unassembled WGS sequence"/>
</dbReference>
<keyword evidence="10 11" id="KW-0694">RNA-binding</keyword>
<dbReference type="CDD" id="cd05398">
    <property type="entry name" value="NT_ClassII-CCAase"/>
    <property type="match status" value="1"/>
</dbReference>
<evidence type="ECO:0000256" key="1">
    <source>
        <dbReference type="ARBA" id="ARBA00001946"/>
    </source>
</evidence>
<keyword evidence="2 11" id="KW-0808">Transferase</keyword>
<dbReference type="GO" id="GO:0016779">
    <property type="term" value="F:nucleotidyltransferase activity"/>
    <property type="evidence" value="ECO:0007669"/>
    <property type="project" value="UniProtKB-KW"/>
</dbReference>
<dbReference type="Pfam" id="PF01966">
    <property type="entry name" value="HD"/>
    <property type="match status" value="1"/>
</dbReference>
<name>A0A1F6BXM3_9BACT</name>
<dbReference type="SUPFAM" id="SSF81891">
    <property type="entry name" value="Poly A polymerase C-terminal region-like"/>
    <property type="match status" value="1"/>
</dbReference>
<keyword evidence="7" id="KW-0692">RNA repair</keyword>
<dbReference type="GO" id="GO:0003723">
    <property type="term" value="F:RNA binding"/>
    <property type="evidence" value="ECO:0007669"/>
    <property type="project" value="UniProtKB-KW"/>
</dbReference>
<proteinExistence type="inferred from homology"/>
<evidence type="ECO:0000259" key="12">
    <source>
        <dbReference type="PROSITE" id="PS51831"/>
    </source>
</evidence>
<dbReference type="PANTHER" id="PTHR47545:SF1">
    <property type="entry name" value="MULTIFUNCTIONAL CCA PROTEIN"/>
    <property type="match status" value="1"/>
</dbReference>
<evidence type="ECO:0000256" key="3">
    <source>
        <dbReference type="ARBA" id="ARBA00022694"/>
    </source>
</evidence>
<comment type="cofactor">
    <cofactor evidence="1">
        <name>Mg(2+)</name>
        <dbReference type="ChEBI" id="CHEBI:18420"/>
    </cofactor>
</comment>
<dbReference type="Pfam" id="PF12627">
    <property type="entry name" value="PolyA_pol_RNAbd"/>
    <property type="match status" value="1"/>
</dbReference>
<evidence type="ECO:0000256" key="5">
    <source>
        <dbReference type="ARBA" id="ARBA00022723"/>
    </source>
</evidence>
<evidence type="ECO:0000313" key="14">
    <source>
        <dbReference type="Proteomes" id="UP000176996"/>
    </source>
</evidence>
<dbReference type="GO" id="GO:0046872">
    <property type="term" value="F:metal ion binding"/>
    <property type="evidence" value="ECO:0007669"/>
    <property type="project" value="UniProtKB-KW"/>
</dbReference>
<comment type="similarity">
    <text evidence="11">Belongs to the tRNA nucleotidyltransferase/poly(A) polymerase family.</text>
</comment>
<dbReference type="Pfam" id="PF01743">
    <property type="entry name" value="PolyA_pol"/>
    <property type="match status" value="1"/>
</dbReference>
<evidence type="ECO:0000256" key="7">
    <source>
        <dbReference type="ARBA" id="ARBA00022800"/>
    </source>
</evidence>